<keyword evidence="3" id="KW-0677">Repeat</keyword>
<dbReference type="AlphaFoldDB" id="A0A8H7ZBV5"/>
<keyword evidence="6" id="KW-0496">Mitochondrion</keyword>
<evidence type="ECO:0000313" key="13">
    <source>
        <dbReference type="EMBL" id="KAG5305457.1"/>
    </source>
</evidence>
<feature type="repeat" description="WD" evidence="11">
    <location>
        <begin position="313"/>
        <end position="354"/>
    </location>
</feature>
<feature type="compositionally biased region" description="Basic residues" evidence="12">
    <location>
        <begin position="139"/>
        <end position="148"/>
    </location>
</feature>
<comment type="function">
    <text evidence="10">Involved in mitochondrial fission. Acts as an adapter protein required to form mitochondrial fission complexes. Formation of these complexes is required to promote constriction and fission of the mitochondrial compartment at a late step in mitochondrial division.</text>
</comment>
<evidence type="ECO:0000256" key="7">
    <source>
        <dbReference type="ARBA" id="ARBA00023136"/>
    </source>
</evidence>
<accession>A0A8H7ZBV5</accession>
<keyword evidence="2 11" id="KW-0853">WD repeat</keyword>
<evidence type="ECO:0000256" key="6">
    <source>
        <dbReference type="ARBA" id="ARBA00023128"/>
    </source>
</evidence>
<dbReference type="PRINTS" id="PR00320">
    <property type="entry name" value="GPROTEINBRPT"/>
</dbReference>
<dbReference type="InterPro" id="IPR020472">
    <property type="entry name" value="WD40_PAC1"/>
</dbReference>
<feature type="compositionally biased region" description="Polar residues" evidence="12">
    <location>
        <begin position="1"/>
        <end position="11"/>
    </location>
</feature>
<feature type="region of interest" description="Disordered" evidence="12">
    <location>
        <begin position="242"/>
        <end position="264"/>
    </location>
</feature>
<evidence type="ECO:0000256" key="10">
    <source>
        <dbReference type="ARBA" id="ARBA00043913"/>
    </source>
</evidence>
<dbReference type="InterPro" id="IPR019775">
    <property type="entry name" value="WD40_repeat_CS"/>
</dbReference>
<feature type="region of interest" description="Disordered" evidence="12">
    <location>
        <begin position="1"/>
        <end position="22"/>
    </location>
</feature>
<evidence type="ECO:0000256" key="4">
    <source>
        <dbReference type="ARBA" id="ARBA00022787"/>
    </source>
</evidence>
<feature type="compositionally biased region" description="Basic and acidic residues" evidence="12">
    <location>
        <begin position="242"/>
        <end position="252"/>
    </location>
</feature>
<feature type="region of interest" description="Disordered" evidence="12">
    <location>
        <begin position="131"/>
        <end position="170"/>
    </location>
</feature>
<dbReference type="Pfam" id="PF00400">
    <property type="entry name" value="WD40"/>
    <property type="match status" value="4"/>
</dbReference>
<evidence type="ECO:0000256" key="12">
    <source>
        <dbReference type="SAM" id="MobiDB-lite"/>
    </source>
</evidence>
<dbReference type="PROSITE" id="PS50294">
    <property type="entry name" value="WD_REPEATS_REGION"/>
    <property type="match status" value="4"/>
</dbReference>
<dbReference type="EMBL" id="JAEVHI010000001">
    <property type="protein sequence ID" value="KAG5305457.1"/>
    <property type="molecule type" value="Genomic_DNA"/>
</dbReference>
<gene>
    <name evidence="13" type="primary">MDV1</name>
    <name evidence="13" type="ORF">I7I52_04122</name>
</gene>
<dbReference type="GO" id="GO:0005741">
    <property type="term" value="C:mitochondrial outer membrane"/>
    <property type="evidence" value="ECO:0007669"/>
    <property type="project" value="UniProtKB-SubCell"/>
</dbReference>
<keyword evidence="7" id="KW-0472">Membrane</keyword>
<protein>
    <recommendedName>
        <fullName evidence="9">Mitochondrial division protein 1</fullName>
    </recommendedName>
</protein>
<dbReference type="CDD" id="cd22881">
    <property type="entry name" value="Mdv1_N"/>
    <property type="match status" value="1"/>
</dbReference>
<dbReference type="InterPro" id="IPR015943">
    <property type="entry name" value="WD40/YVTN_repeat-like_dom_sf"/>
</dbReference>
<dbReference type="GO" id="GO:1990234">
    <property type="term" value="C:transferase complex"/>
    <property type="evidence" value="ECO:0007669"/>
    <property type="project" value="UniProtKB-ARBA"/>
</dbReference>
<dbReference type="InterPro" id="IPR001680">
    <property type="entry name" value="WD40_rpt"/>
</dbReference>
<organism evidence="13 14">
    <name type="scientific">Ajellomyces capsulatus</name>
    <name type="common">Darling's disease fungus</name>
    <name type="synonym">Histoplasma capsulatum</name>
    <dbReference type="NCBI Taxonomy" id="5037"/>
    <lineage>
        <taxon>Eukaryota</taxon>
        <taxon>Fungi</taxon>
        <taxon>Dikarya</taxon>
        <taxon>Ascomycota</taxon>
        <taxon>Pezizomycotina</taxon>
        <taxon>Eurotiomycetes</taxon>
        <taxon>Eurotiomycetidae</taxon>
        <taxon>Onygenales</taxon>
        <taxon>Ajellomycetaceae</taxon>
        <taxon>Histoplasma</taxon>
    </lineage>
</organism>
<dbReference type="VEuPathDB" id="FungiDB:I7I52_04122"/>
<comment type="similarity">
    <text evidence="8">Belongs to the WD repeat MDV1/CAF4 family.</text>
</comment>
<evidence type="ECO:0000256" key="11">
    <source>
        <dbReference type="PROSITE-ProRule" id="PRU00221"/>
    </source>
</evidence>
<dbReference type="CDD" id="cd00200">
    <property type="entry name" value="WD40"/>
    <property type="match status" value="1"/>
</dbReference>
<evidence type="ECO:0000256" key="3">
    <source>
        <dbReference type="ARBA" id="ARBA00022737"/>
    </source>
</evidence>
<keyword evidence="4" id="KW-1000">Mitochondrion outer membrane</keyword>
<dbReference type="PANTHER" id="PTHR22847:SF637">
    <property type="entry name" value="WD REPEAT DOMAIN 5B"/>
    <property type="match status" value="1"/>
</dbReference>
<feature type="repeat" description="WD" evidence="11">
    <location>
        <begin position="435"/>
        <end position="474"/>
    </location>
</feature>
<dbReference type="Gene3D" id="2.130.10.10">
    <property type="entry name" value="YVTN repeat-like/Quinoprotein amine dehydrogenase"/>
    <property type="match status" value="2"/>
</dbReference>
<dbReference type="InterPro" id="IPR036322">
    <property type="entry name" value="WD40_repeat_dom_sf"/>
</dbReference>
<dbReference type="FunFam" id="2.130.10.10:FF:000881">
    <property type="entry name" value="Mitochondrial division protein 1"/>
    <property type="match status" value="1"/>
</dbReference>
<feature type="compositionally biased region" description="Acidic residues" evidence="12">
    <location>
        <begin position="402"/>
        <end position="411"/>
    </location>
</feature>
<comment type="subcellular location">
    <subcellularLocation>
        <location evidence="1">Mitochondrion outer membrane</location>
        <topology evidence="1">Peripheral membrane protein</topology>
        <orientation evidence="1">Cytoplasmic side</orientation>
    </subcellularLocation>
</comment>
<dbReference type="OrthoDB" id="496at2759"/>
<dbReference type="SUPFAM" id="SSF50978">
    <property type="entry name" value="WD40 repeat-like"/>
    <property type="match status" value="1"/>
</dbReference>
<dbReference type="PROSITE" id="PS50082">
    <property type="entry name" value="WD_REPEATS_2"/>
    <property type="match status" value="5"/>
</dbReference>
<dbReference type="SMART" id="SM00320">
    <property type="entry name" value="WD40"/>
    <property type="match status" value="6"/>
</dbReference>
<feature type="region of interest" description="Disordered" evidence="12">
    <location>
        <begin position="395"/>
        <end position="429"/>
    </location>
</feature>
<proteinExistence type="inferred from homology"/>
<dbReference type="PANTHER" id="PTHR22847">
    <property type="entry name" value="WD40 REPEAT PROTEIN"/>
    <property type="match status" value="1"/>
</dbReference>
<feature type="repeat" description="WD" evidence="11">
    <location>
        <begin position="541"/>
        <end position="580"/>
    </location>
</feature>
<evidence type="ECO:0000256" key="8">
    <source>
        <dbReference type="ARBA" id="ARBA00038415"/>
    </source>
</evidence>
<comment type="caution">
    <text evidence="13">The sequence shown here is derived from an EMBL/GenBank/DDBJ whole genome shotgun (WGS) entry which is preliminary data.</text>
</comment>
<sequence length="659" mass="73116">MASSYPRNDSPSGDEETTTVLGTGLTTRHLEAFGRKVTTTAGHLIGPMQDTPRGTHYHSAVNDIRKELRRPSMQRRMFSLAQTTPTDLVRSKLSTSEIQTRALSSLSDDLLANIPEDTSTYSLFQGFQASMPEGEHEHRKSHRRRSSRGQKLLDGAGTNVGALPPTLSSLRKDRNTFSRRLELMGIRKNMCSAEIYEIDNKIANLQSMRKIVLDRLAQLEMDEADLEHDLVQLDNKLEDLEDEAHTRPDTPKTNDATEPSVASDTQAMDASFMSESIYEKLPSPKTWKHKSLRKRSMPVLHEHFEPGSMIRELEAHNDMVSAIDFDVPFGTMVSAALDDTVRVWDLNLGRCMGFLEGHHASVRCLQVEDNLVATGSMDASIRLWDLSRAKYAPRDNRIGNHEEDDEEDALGYEDPAAAPPPPPPSSMEDCPLFSLEAHVDEVTALYFRGDTLISGSADKTLRQWDLVKGRCVQTLDVLWAAAQASTLSSSENPWRPTGRLPDVSADFVGAVQCFDAALACGTADGMVRLWDLRSGQVHRSLVGHTGPVTCLQFDDVHLVTGSMDRSVRIWDLRTGSIYDAYAYDNPISSMMFDTRRIVSAAGEDVVKVYDKTEGQHWNCGAGVIAAGEGRTASIVDRVRIKDGYMTEGRRDGTIGIWTC</sequence>
<reference evidence="13 14" key="1">
    <citation type="submission" date="2021-01" db="EMBL/GenBank/DDBJ databases">
        <title>Chromosome-level genome assembly of a human fungal pathogen reveals clustering of transcriptionally co-regulated genes.</title>
        <authorList>
            <person name="Voorhies M."/>
            <person name="Cohen S."/>
            <person name="Shea T.P."/>
            <person name="Petrus S."/>
            <person name="Munoz J.F."/>
            <person name="Poplawski S."/>
            <person name="Goldman W.E."/>
            <person name="Michael T."/>
            <person name="Cuomo C.A."/>
            <person name="Sil A."/>
            <person name="Beyhan S."/>
        </authorList>
    </citation>
    <scope>NUCLEOTIDE SEQUENCE [LARGE SCALE GENOMIC DNA]</scope>
    <source>
        <strain evidence="13 14">G184AR</strain>
    </source>
</reference>
<name>A0A8H7ZBV5_AJECA</name>
<dbReference type="Proteomes" id="UP000670092">
    <property type="component" value="Unassembled WGS sequence"/>
</dbReference>
<keyword evidence="5" id="KW-0175">Coiled coil</keyword>
<evidence type="ECO:0000256" key="2">
    <source>
        <dbReference type="ARBA" id="ARBA00022574"/>
    </source>
</evidence>
<evidence type="ECO:0000256" key="1">
    <source>
        <dbReference type="ARBA" id="ARBA00004570"/>
    </source>
</evidence>
<evidence type="ECO:0000313" key="14">
    <source>
        <dbReference type="Proteomes" id="UP000670092"/>
    </source>
</evidence>
<dbReference type="Gene3D" id="6.10.280.220">
    <property type="match status" value="1"/>
</dbReference>
<dbReference type="PROSITE" id="PS00678">
    <property type="entry name" value="WD_REPEATS_1"/>
    <property type="match status" value="3"/>
</dbReference>
<feature type="repeat" description="WD" evidence="11">
    <location>
        <begin position="518"/>
        <end position="540"/>
    </location>
</feature>
<feature type="compositionally biased region" description="Polar residues" evidence="12">
    <location>
        <begin position="253"/>
        <end position="264"/>
    </location>
</feature>
<evidence type="ECO:0000256" key="5">
    <source>
        <dbReference type="ARBA" id="ARBA00023054"/>
    </source>
</evidence>
<feature type="repeat" description="WD" evidence="11">
    <location>
        <begin position="355"/>
        <end position="394"/>
    </location>
</feature>
<evidence type="ECO:0000256" key="9">
    <source>
        <dbReference type="ARBA" id="ARBA00039789"/>
    </source>
</evidence>
<dbReference type="FunFam" id="2.130.10.10:FF:000404">
    <property type="entry name" value="Mitochondrial division protein 1"/>
    <property type="match status" value="1"/>
</dbReference>